<dbReference type="Proteomes" id="UP000242942">
    <property type="component" value="Unassembled WGS sequence"/>
</dbReference>
<gene>
    <name evidence="1" type="primary">PocGH01_00226900</name>
    <name evidence="1" type="ORF">POCGH01_00226900</name>
</gene>
<dbReference type="VEuPathDB" id="PlasmoDB:POWCR01_000147600"/>
<reference evidence="1 2" key="1">
    <citation type="submission" date="2016-06" db="EMBL/GenBank/DDBJ databases">
        <authorList>
            <consortium name="Pathogen Informatics"/>
        </authorList>
    </citation>
    <scope>NUCLEOTIDE SEQUENCE [LARGE SCALE GENOMIC DNA]</scope>
    <source>
        <strain evidence="1">PocGH01</strain>
    </source>
</reference>
<sequence length="361" mass="42652">MSQKIVEVEKWRRQYPFLNKIWDLYKEFDEPANEYGHPDYDEICSHIIQGKYEHLRKDKELCTKLLRNIWLISDYHDDNVIKPVFCNYLNMWLYYHLRIYNFPDELISKFFEIGKGLVEDLPESYNCVYDLPVDRNFEDPEKVMKLNNFVDNIDTIETCLLNKDDQNNCACLKYLYECGSIYNNLNKKYCNTYYDKTFVNKTLCKELETFRTTYDSDIAGNTYISKKLPPLSKIDNIYLAHCALEEKSWLSHDDDNSVFNQVFRNIPSVVGGMMGTSVLSLIMYKVSSNNTQKSKYNGFTPIGSLIRSRMGKNKAMDDTLYEEMNEFVSSSYQYEDINSDGMDYSIAYHPVKNYKFAYYAE</sequence>
<accession>A0A1D3JFR9</accession>
<keyword evidence="2" id="KW-1185">Reference proteome</keyword>
<evidence type="ECO:0000313" key="1">
    <source>
        <dbReference type="EMBL" id="SBT84786.1"/>
    </source>
</evidence>
<organism evidence="1 2">
    <name type="scientific">Plasmodium ovale</name>
    <name type="common">malaria parasite P. ovale</name>
    <dbReference type="NCBI Taxonomy" id="36330"/>
    <lineage>
        <taxon>Eukaryota</taxon>
        <taxon>Sar</taxon>
        <taxon>Alveolata</taxon>
        <taxon>Apicomplexa</taxon>
        <taxon>Aconoidasida</taxon>
        <taxon>Haemosporida</taxon>
        <taxon>Plasmodiidae</taxon>
        <taxon>Plasmodium</taxon>
        <taxon>Plasmodium (Plasmodium)</taxon>
    </lineage>
</organism>
<dbReference type="AlphaFoldDB" id="A0A1D3JFR9"/>
<dbReference type="VEuPathDB" id="PlasmoDB:PocGH01_00226900"/>
<dbReference type="OrthoDB" id="384458at2759"/>
<proteinExistence type="predicted"/>
<protein>
    <submittedName>
        <fullName evidence="1">PIR protein</fullName>
    </submittedName>
</protein>
<dbReference type="EMBL" id="FLRI01000570">
    <property type="protein sequence ID" value="SBT84786.1"/>
    <property type="molecule type" value="Genomic_DNA"/>
</dbReference>
<evidence type="ECO:0000313" key="2">
    <source>
        <dbReference type="Proteomes" id="UP000242942"/>
    </source>
</evidence>
<dbReference type="Pfam" id="PF05795">
    <property type="entry name" value="Plasmodium_Vir"/>
    <property type="match status" value="2"/>
</dbReference>
<name>A0A1D3JFR9_PLAOA</name>
<dbReference type="InterPro" id="IPR008780">
    <property type="entry name" value="Plasmodium_Vir"/>
</dbReference>